<comment type="caution">
    <text evidence="3">The sequence shown here is derived from an EMBL/GenBank/DDBJ whole genome shotgun (WGS) entry which is preliminary data.</text>
</comment>
<accession>A0A2A9MHE3</accession>
<feature type="compositionally biased region" description="Polar residues" evidence="2">
    <location>
        <begin position="341"/>
        <end position="352"/>
    </location>
</feature>
<dbReference type="VEuPathDB" id="ToxoDB:BESB_059600"/>
<proteinExistence type="predicted"/>
<feature type="compositionally biased region" description="Low complexity" evidence="2">
    <location>
        <begin position="321"/>
        <end position="340"/>
    </location>
</feature>
<feature type="compositionally biased region" description="Low complexity" evidence="2">
    <location>
        <begin position="425"/>
        <end position="448"/>
    </location>
</feature>
<feature type="region of interest" description="Disordered" evidence="2">
    <location>
        <begin position="598"/>
        <end position="620"/>
    </location>
</feature>
<feature type="region of interest" description="Disordered" evidence="2">
    <location>
        <begin position="1"/>
        <end position="80"/>
    </location>
</feature>
<evidence type="ECO:0000256" key="1">
    <source>
        <dbReference type="SAM" id="Coils"/>
    </source>
</evidence>
<feature type="compositionally biased region" description="Low complexity" evidence="2">
    <location>
        <begin position="42"/>
        <end position="59"/>
    </location>
</feature>
<feature type="coiled-coil region" evidence="1">
    <location>
        <begin position="168"/>
        <end position="209"/>
    </location>
</feature>
<dbReference type="GeneID" id="40310888"/>
<feature type="region of interest" description="Disordered" evidence="2">
    <location>
        <begin position="314"/>
        <end position="472"/>
    </location>
</feature>
<dbReference type="OrthoDB" id="10328299at2759"/>
<feature type="compositionally biased region" description="Polar residues" evidence="2">
    <location>
        <begin position="608"/>
        <end position="620"/>
    </location>
</feature>
<dbReference type="AlphaFoldDB" id="A0A2A9MHE3"/>
<evidence type="ECO:0000313" key="4">
    <source>
        <dbReference type="Proteomes" id="UP000224006"/>
    </source>
</evidence>
<evidence type="ECO:0000313" key="3">
    <source>
        <dbReference type="EMBL" id="PFH35073.1"/>
    </source>
</evidence>
<dbReference type="Proteomes" id="UP000224006">
    <property type="component" value="Chromosome V"/>
</dbReference>
<feature type="compositionally biased region" description="Polar residues" evidence="2">
    <location>
        <begin position="396"/>
        <end position="409"/>
    </location>
</feature>
<keyword evidence="1" id="KW-0175">Coiled coil</keyword>
<evidence type="ECO:0000256" key="2">
    <source>
        <dbReference type="SAM" id="MobiDB-lite"/>
    </source>
</evidence>
<protein>
    <submittedName>
        <fullName evidence="3">Uncharacterized protein</fullName>
    </submittedName>
</protein>
<gene>
    <name evidence="3" type="ORF">BESB_059600</name>
</gene>
<reference evidence="3 4" key="1">
    <citation type="submission" date="2017-09" db="EMBL/GenBank/DDBJ databases">
        <title>Genome sequencing of Besnoitia besnoiti strain Bb-Ger1.</title>
        <authorList>
            <person name="Schares G."/>
            <person name="Venepally P."/>
            <person name="Lorenzi H.A."/>
        </authorList>
    </citation>
    <scope>NUCLEOTIDE SEQUENCE [LARGE SCALE GENOMIC DNA]</scope>
    <source>
        <strain evidence="3 4">Bb-Ger1</strain>
    </source>
</reference>
<feature type="region of interest" description="Disordered" evidence="2">
    <location>
        <begin position="497"/>
        <end position="534"/>
    </location>
</feature>
<dbReference type="RefSeq" id="XP_029219082.1">
    <property type="nucleotide sequence ID" value="XM_029364374.1"/>
</dbReference>
<feature type="compositionally biased region" description="Low complexity" evidence="2">
    <location>
        <begin position="499"/>
        <end position="521"/>
    </location>
</feature>
<feature type="compositionally biased region" description="Polar residues" evidence="2">
    <location>
        <begin position="374"/>
        <end position="386"/>
    </location>
</feature>
<sequence>MAAPGGMPARSLRASPRQPVNNSNVARSGLAPQAPTQTLTVSAALRSSASRRQPSPASSIYERRSIPAAKPPGSGAPGQELLRRSMIPQASPSGAPSVSVYQSSCARLPQGAGGQSEGSLSNRSGVVAPFAQSQAPPLASPSPVLMPPAVLSSSFIEGASLEQLKFMRLQLLQEQNSHQQRMAQLNREAAELQETLRGQQATVLALQKKLVDQQRAFQDELAAIRLSAPLAFVAPSPEGSYKPRELAPLGGYLAEPWRPASPHSPAVDLLPHNNPGHFTQGDAARLQQLKEAEAVVCESQTKLEEVRRMLHLAITEDGEEPSAPTAEASTEAMTSAGSTGKPQPSLSPSGRSSAGRLPLSTFADSRVSGGGTDPTPSSASNVSTGSKAGKEIASGSRLSGATPTATSGVPPSIGGVVTGGRVGHSSSTFSSSGCLPHAPAGAPAALNASTNSPETIWPGAEKGAGSGLVTSRSGVSRPLAQSFVIPRIVTTPAGLSLNKSAAKSPPSPAGTAPTPSGVVSSSGGGPSSLRIPSGALLQATPSPLVQSKHAETSLNASKSRLSSAVARSGFLRAPPGAAGGECKSVALPNIKSSGVLKTSTPVAERTKQASADPQKSVLNASATMRRSTVIGQGAPTAASQVQFQKAAPDAEVMQGRFLPKQVFAPPPNLPTAKLMPGEKALMIPVHTSVRLPG</sequence>
<name>A0A2A9MHE3_BESBE</name>
<keyword evidence="4" id="KW-1185">Reference proteome</keyword>
<dbReference type="KEGG" id="bbes:BESB_059600"/>
<dbReference type="EMBL" id="NWUJ01000005">
    <property type="protein sequence ID" value="PFH35073.1"/>
    <property type="molecule type" value="Genomic_DNA"/>
</dbReference>
<organism evidence="3 4">
    <name type="scientific">Besnoitia besnoiti</name>
    <name type="common">Apicomplexan protozoan</name>
    <dbReference type="NCBI Taxonomy" id="94643"/>
    <lineage>
        <taxon>Eukaryota</taxon>
        <taxon>Sar</taxon>
        <taxon>Alveolata</taxon>
        <taxon>Apicomplexa</taxon>
        <taxon>Conoidasida</taxon>
        <taxon>Coccidia</taxon>
        <taxon>Eucoccidiorida</taxon>
        <taxon>Eimeriorina</taxon>
        <taxon>Sarcocystidae</taxon>
        <taxon>Besnoitia</taxon>
    </lineage>
</organism>